<feature type="domain" description="Putative phage metallopeptidase" evidence="1">
    <location>
        <begin position="2"/>
        <end position="102"/>
    </location>
</feature>
<name>A0A1F4VDG3_UNCKA</name>
<reference evidence="2 3" key="1">
    <citation type="journal article" date="2016" name="Nat. Commun.">
        <title>Thousands of microbial genomes shed light on interconnected biogeochemical processes in an aquifer system.</title>
        <authorList>
            <person name="Anantharaman K."/>
            <person name="Brown C.T."/>
            <person name="Hug L.A."/>
            <person name="Sharon I."/>
            <person name="Castelle C.J."/>
            <person name="Probst A.J."/>
            <person name="Thomas B.C."/>
            <person name="Singh A."/>
            <person name="Wilkins M.J."/>
            <person name="Karaoz U."/>
            <person name="Brodie E.L."/>
            <person name="Williams K.H."/>
            <person name="Hubbard S.S."/>
            <person name="Banfield J.F."/>
        </authorList>
    </citation>
    <scope>NUCLEOTIDE SEQUENCE [LARGE SCALE GENOMIC DNA]</scope>
</reference>
<evidence type="ECO:0000259" key="1">
    <source>
        <dbReference type="Pfam" id="PF18894"/>
    </source>
</evidence>
<sequence length="128" mass="15139">MEFREDEKTLERVRYILKKVDMPYIKAEGLFCVKSRGSRGRAIARIYSFPRVWQLALKLTPKYVIEVISERFDKLARSDMDRVLIHELMHIPKTFSGSLVPHKCFGKRKICAKTVEVIYQEFVKNDEK</sequence>
<evidence type="ECO:0000313" key="2">
    <source>
        <dbReference type="EMBL" id="OGC55184.1"/>
    </source>
</evidence>
<organism evidence="2 3">
    <name type="scientific">candidate division WWE3 bacterium RIFCSPLOWO2_01_FULL_41_18</name>
    <dbReference type="NCBI Taxonomy" id="1802625"/>
    <lineage>
        <taxon>Bacteria</taxon>
        <taxon>Katanobacteria</taxon>
    </lineage>
</organism>
<dbReference type="AlphaFoldDB" id="A0A1F4VDG3"/>
<protein>
    <recommendedName>
        <fullName evidence="1">Putative phage metallopeptidase domain-containing protein</fullName>
    </recommendedName>
</protein>
<gene>
    <name evidence="2" type="ORF">A3A78_04385</name>
</gene>
<dbReference type="InterPro" id="IPR043998">
    <property type="entry name" value="Put_Metallopep"/>
</dbReference>
<comment type="caution">
    <text evidence="2">The sequence shown here is derived from an EMBL/GenBank/DDBJ whole genome shotgun (WGS) entry which is preliminary data.</text>
</comment>
<dbReference type="Pfam" id="PF18894">
    <property type="entry name" value="PhageMetallopep"/>
    <property type="match status" value="1"/>
</dbReference>
<accession>A0A1F4VDG3</accession>
<evidence type="ECO:0000313" key="3">
    <source>
        <dbReference type="Proteomes" id="UP000176504"/>
    </source>
</evidence>
<dbReference type="EMBL" id="MEVI01000003">
    <property type="protein sequence ID" value="OGC55184.1"/>
    <property type="molecule type" value="Genomic_DNA"/>
</dbReference>
<proteinExistence type="predicted"/>
<dbReference type="Proteomes" id="UP000176504">
    <property type="component" value="Unassembled WGS sequence"/>
</dbReference>